<evidence type="ECO:0000313" key="2">
    <source>
        <dbReference type="Proteomes" id="UP000318380"/>
    </source>
</evidence>
<dbReference type="RefSeq" id="WP_145813719.1">
    <property type="nucleotide sequence ID" value="NZ_VIVK01000002.1"/>
</dbReference>
<dbReference type="PANTHER" id="PTHR35332:SF2">
    <property type="entry name" value="REGULATION OF ENOLASE PROTEIN 1"/>
    <property type="match status" value="1"/>
</dbReference>
<dbReference type="Gene3D" id="2.60.120.200">
    <property type="match status" value="1"/>
</dbReference>
<dbReference type="PANTHER" id="PTHR35332">
    <property type="entry name" value="REGULATION OF ENOLASE PROTEIN 1"/>
    <property type="match status" value="1"/>
</dbReference>
<dbReference type="SUPFAM" id="SSF49899">
    <property type="entry name" value="Concanavalin A-like lectins/glucanases"/>
    <property type="match status" value="1"/>
</dbReference>
<dbReference type="Proteomes" id="UP000318380">
    <property type="component" value="Unassembled WGS sequence"/>
</dbReference>
<protein>
    <recommendedName>
        <fullName evidence="3">DUF1349 domain-containing protein</fullName>
    </recommendedName>
</protein>
<dbReference type="Pfam" id="PF07081">
    <property type="entry name" value="DUF1349"/>
    <property type="match status" value="1"/>
</dbReference>
<sequence>MERRAIEWSEAAWLNPPAAVLADGNDLLVTAREGSDFWRTTSYGFVHDDGHALLTDLPVDTAVEVGFVAAFEQLYDQAGLLIRVDEQTWIKAGIEFTDGVPQLGAVVTHGVSDWSMAPIPEWAGRAVTIRASRSGDALTLRARCEDGPWQMFRLATLAPDAVAAAGPFTCAPTRSGLTVRFTSFAVAAPDDSLHLD</sequence>
<dbReference type="OrthoDB" id="9814707at2"/>
<comment type="caution">
    <text evidence="1">The sequence shown here is derived from an EMBL/GenBank/DDBJ whole genome shotgun (WGS) entry which is preliminary data.</text>
</comment>
<dbReference type="InterPro" id="IPR009784">
    <property type="entry name" value="DUF1349"/>
</dbReference>
<keyword evidence="2" id="KW-1185">Reference proteome</keyword>
<gene>
    <name evidence="1" type="ORF">FB561_6390</name>
</gene>
<reference evidence="1 2" key="1">
    <citation type="submission" date="2019-06" db="EMBL/GenBank/DDBJ databases">
        <title>Sequencing the genomes of 1000 actinobacteria strains.</title>
        <authorList>
            <person name="Klenk H.-P."/>
        </authorList>
    </citation>
    <scope>NUCLEOTIDE SEQUENCE [LARGE SCALE GENOMIC DNA]</scope>
    <source>
        <strain evidence="1 2">DSM 24683</strain>
    </source>
</reference>
<accession>A0A561B7K6</accession>
<dbReference type="InterPro" id="IPR013320">
    <property type="entry name" value="ConA-like_dom_sf"/>
</dbReference>
<dbReference type="InterPro" id="IPR015987">
    <property type="entry name" value="UCP022704"/>
</dbReference>
<proteinExistence type="predicted"/>
<dbReference type="PIRSF" id="PIRSF022704">
    <property type="entry name" value="UCP022704"/>
    <property type="match status" value="1"/>
</dbReference>
<dbReference type="EMBL" id="VIVK01000002">
    <property type="protein sequence ID" value="TWD74955.1"/>
    <property type="molecule type" value="Genomic_DNA"/>
</dbReference>
<dbReference type="AlphaFoldDB" id="A0A561B7K6"/>
<evidence type="ECO:0008006" key="3">
    <source>
        <dbReference type="Google" id="ProtNLM"/>
    </source>
</evidence>
<name>A0A561B7K6_9ACTN</name>
<evidence type="ECO:0000313" key="1">
    <source>
        <dbReference type="EMBL" id="TWD74955.1"/>
    </source>
</evidence>
<organism evidence="1 2">
    <name type="scientific">Kribbella amoyensis</name>
    <dbReference type="NCBI Taxonomy" id="996641"/>
    <lineage>
        <taxon>Bacteria</taxon>
        <taxon>Bacillati</taxon>
        <taxon>Actinomycetota</taxon>
        <taxon>Actinomycetes</taxon>
        <taxon>Propionibacteriales</taxon>
        <taxon>Kribbellaceae</taxon>
        <taxon>Kribbella</taxon>
    </lineage>
</organism>